<dbReference type="AlphaFoldDB" id="A0A4R7I225"/>
<proteinExistence type="predicted"/>
<dbReference type="SUPFAM" id="SSF51726">
    <property type="entry name" value="UROD/MetE-like"/>
    <property type="match status" value="1"/>
</dbReference>
<protein>
    <recommendedName>
        <fullName evidence="3">Methionine synthase II (Cobalamin-independent)</fullName>
    </recommendedName>
</protein>
<dbReference type="OrthoDB" id="5242426at2"/>
<dbReference type="RefSeq" id="WP_133869256.1">
    <property type="nucleotide sequence ID" value="NZ_JAVJPS010000002.1"/>
</dbReference>
<evidence type="ECO:0008006" key="3">
    <source>
        <dbReference type="Google" id="ProtNLM"/>
    </source>
</evidence>
<sequence>MSYLRLPPPEAEPLAARRLFDVVAPGSTYGIGSLPHLSAGQAARFSFDRFDLPTVPSLPRRSPAELAVAQALIGVPGVTLGHYGALAVDCTALDPAATVETDLDGQQFIGLRAFLNEARDRHYDGPVKWQFLGPISVGLALARAGAPSQVAFPVALAAVRSHLVAVQALIDRSLPDSPQLVVLDEPLAGDLTAPDFPLAPDDAIDLLSGAMAVLEPSATVGVHASGEADVATLLAAGPHVLSIPASRSLLSVVGYLDRFLRGGGWIAWGAVPTGGPIGAGQPRAWQRLAKLFCEMVQAGCDGDLLVRQCFVTSEGGLGSHGTGVAQHVAELLRETALSMQNEATTARFVLGA</sequence>
<organism evidence="1 2">
    <name type="scientific">Ilumatobacter fluminis</name>
    <dbReference type="NCBI Taxonomy" id="467091"/>
    <lineage>
        <taxon>Bacteria</taxon>
        <taxon>Bacillati</taxon>
        <taxon>Actinomycetota</taxon>
        <taxon>Acidimicrobiia</taxon>
        <taxon>Acidimicrobiales</taxon>
        <taxon>Ilumatobacteraceae</taxon>
        <taxon>Ilumatobacter</taxon>
    </lineage>
</organism>
<dbReference type="EMBL" id="SOAU01000001">
    <property type="protein sequence ID" value="TDT16929.1"/>
    <property type="molecule type" value="Genomic_DNA"/>
</dbReference>
<gene>
    <name evidence="1" type="ORF">BDK89_2530</name>
</gene>
<evidence type="ECO:0000313" key="1">
    <source>
        <dbReference type="EMBL" id="TDT16929.1"/>
    </source>
</evidence>
<accession>A0A4R7I225</accession>
<evidence type="ECO:0000313" key="2">
    <source>
        <dbReference type="Proteomes" id="UP000294558"/>
    </source>
</evidence>
<dbReference type="InterPro" id="IPR038071">
    <property type="entry name" value="UROD/MetE-like_sf"/>
</dbReference>
<dbReference type="Proteomes" id="UP000294558">
    <property type="component" value="Unassembled WGS sequence"/>
</dbReference>
<reference evidence="1 2" key="1">
    <citation type="submission" date="2019-03" db="EMBL/GenBank/DDBJ databases">
        <title>Sequencing the genomes of 1000 actinobacteria strains.</title>
        <authorList>
            <person name="Klenk H.-P."/>
        </authorList>
    </citation>
    <scope>NUCLEOTIDE SEQUENCE [LARGE SCALE GENOMIC DNA]</scope>
    <source>
        <strain evidence="1 2">DSM 18936</strain>
    </source>
</reference>
<name>A0A4R7I225_9ACTN</name>
<comment type="caution">
    <text evidence="1">The sequence shown here is derived from an EMBL/GenBank/DDBJ whole genome shotgun (WGS) entry which is preliminary data.</text>
</comment>
<keyword evidence="2" id="KW-1185">Reference proteome</keyword>